<dbReference type="RefSeq" id="WP_109718801.1">
    <property type="nucleotide sequence ID" value="NZ_QEQK01000002.1"/>
</dbReference>
<dbReference type="InterPro" id="IPR006059">
    <property type="entry name" value="SBP"/>
</dbReference>
<evidence type="ECO:0000256" key="1">
    <source>
        <dbReference type="ARBA" id="ARBA00022729"/>
    </source>
</evidence>
<reference evidence="2 3" key="1">
    <citation type="submission" date="2018-05" db="EMBL/GenBank/DDBJ databases">
        <title>Abyssibacter profundi OUC007T gen. nov., sp. nov, a marine bacterium isolated from seawater of the Mariana Trench.</title>
        <authorList>
            <person name="Zhou S."/>
        </authorList>
    </citation>
    <scope>NUCLEOTIDE SEQUENCE [LARGE SCALE GENOMIC DNA]</scope>
    <source>
        <strain evidence="2 3">OUC007</strain>
    </source>
</reference>
<dbReference type="PANTHER" id="PTHR30222:SF17">
    <property type="entry name" value="SPERMIDINE_PUTRESCINE-BINDING PERIPLASMIC PROTEIN"/>
    <property type="match status" value="1"/>
</dbReference>
<comment type="caution">
    <text evidence="2">The sequence shown here is derived from an EMBL/GenBank/DDBJ whole genome shotgun (WGS) entry which is preliminary data.</text>
</comment>
<keyword evidence="3" id="KW-1185">Reference proteome</keyword>
<accession>A0A363UPF6</accession>
<proteinExistence type="predicted"/>
<name>A0A363UPF6_9GAMM</name>
<dbReference type="PANTHER" id="PTHR30222">
    <property type="entry name" value="SPERMIDINE/PUTRESCINE-BINDING PERIPLASMIC PROTEIN"/>
    <property type="match status" value="1"/>
</dbReference>
<dbReference type="Proteomes" id="UP000251800">
    <property type="component" value="Unassembled WGS sequence"/>
</dbReference>
<protein>
    <submittedName>
        <fullName evidence="2">Signal peptide prediction</fullName>
    </submittedName>
</protein>
<dbReference type="OrthoDB" id="9812255at2"/>
<organism evidence="2 3">
    <name type="scientific">Abyssibacter profundi</name>
    <dbReference type="NCBI Taxonomy" id="2182787"/>
    <lineage>
        <taxon>Bacteria</taxon>
        <taxon>Pseudomonadati</taxon>
        <taxon>Pseudomonadota</taxon>
        <taxon>Gammaproteobacteria</taxon>
        <taxon>Chromatiales</taxon>
        <taxon>Oceanococcaceae</taxon>
        <taxon>Abyssibacter</taxon>
    </lineage>
</organism>
<dbReference type="AlphaFoldDB" id="A0A363UPF6"/>
<evidence type="ECO:0000313" key="3">
    <source>
        <dbReference type="Proteomes" id="UP000251800"/>
    </source>
</evidence>
<dbReference type="SUPFAM" id="SSF53850">
    <property type="entry name" value="Periplasmic binding protein-like II"/>
    <property type="match status" value="1"/>
</dbReference>
<evidence type="ECO:0000313" key="2">
    <source>
        <dbReference type="EMBL" id="PWN57295.1"/>
    </source>
</evidence>
<keyword evidence="1" id="KW-0732">Signal</keyword>
<dbReference type="Gene3D" id="3.40.190.10">
    <property type="entry name" value="Periplasmic binding protein-like II"/>
    <property type="match status" value="2"/>
</dbReference>
<dbReference type="Pfam" id="PF13416">
    <property type="entry name" value="SBP_bac_8"/>
    <property type="match status" value="1"/>
</dbReference>
<dbReference type="EMBL" id="QEQK01000002">
    <property type="protein sequence ID" value="PWN57295.1"/>
    <property type="molecule type" value="Genomic_DNA"/>
</dbReference>
<gene>
    <name evidence="2" type="ORF">DEH80_01970</name>
</gene>
<sequence>MTTRRDTLKGLSGLALCLATGQAPTVIRSRDVTLRVLGTHVTLHEALRRQAEADLGFRIEFTPGGSAQVLQRAATRPESFDIYEQWSNSIKVLWSTGAIQAIETQRIERWNEINDLSKTGRLTPDASIGYGDAPYRILHVQADDSLGPTPSSRASFLPYVHNVDSFGYRTDVIPAGEPYETESWAWLLDEANAGGVGLVNEPTIGIFDAALAAQSAGYVEFADIGNMTAAEVDRLFEVLIEFKQRGHFSGMWNSVPESVDYMQSGRCHIASMFSPGIAALHSQRVPVLYAAPKEGYRAWHGVMCMSSACQDAQQEAAYAFMNWWLSGWAGAFIAKQGYYISNPERSREFLTEAEWDYWYLGKPAEEALTDTAGQPFLPPGSVRRGGSYERRFSNVAVWNTVMPSYEYSLPRWHEFLLS</sequence>